<dbReference type="PROSITE" id="PS51114">
    <property type="entry name" value="FBA"/>
    <property type="match status" value="1"/>
</dbReference>
<keyword evidence="4" id="KW-1185">Reference proteome</keyword>
<evidence type="ECO:0000313" key="4">
    <source>
        <dbReference type="Proteomes" id="UP001153636"/>
    </source>
</evidence>
<dbReference type="PROSITE" id="PS50181">
    <property type="entry name" value="FBOX"/>
    <property type="match status" value="1"/>
</dbReference>
<dbReference type="Pfam" id="PF04300">
    <property type="entry name" value="FBA"/>
    <property type="match status" value="1"/>
</dbReference>
<dbReference type="FunFam" id="2.60.120.260:FF:000012">
    <property type="entry name" value="F-box only protein 2"/>
    <property type="match status" value="1"/>
</dbReference>
<dbReference type="Gene3D" id="2.60.120.260">
    <property type="entry name" value="Galactose-binding domain-like"/>
    <property type="match status" value="1"/>
</dbReference>
<sequence>MGNSVIGNNNHCRDKMAKQYTSVDKFEFHGLLEEQDLNNGLIFNGTFIPDEILTQILSFIPSKRLLPLTLVCKKWCNIIKSEIFWMEIYNYDHPNKAKLLPWYVYYLYYTTANFSNLLKNGNGQEQFAHWVILKNLGDQFKIEDPPCGTIPLPEGVSDFNGHTCCFATSYYECTKIQEINLEKKRLLRYIMNKYKPQIIASEWTSPRFDCGSKYTLTFKGFGEDYVPTKYTDEYMYQDNVLFQESKSVIFQQWTDKAWEKVEIVLENYPDNVKMLVFEHEGNDTQFWKGHYGSKMAGGVVRFVFDSIQPEKKTN</sequence>
<dbReference type="SUPFAM" id="SSF81383">
    <property type="entry name" value="F-box domain"/>
    <property type="match status" value="1"/>
</dbReference>
<feature type="domain" description="FBA" evidence="2">
    <location>
        <begin position="105"/>
        <end position="304"/>
    </location>
</feature>
<reference evidence="3" key="1">
    <citation type="submission" date="2022-01" db="EMBL/GenBank/DDBJ databases">
        <authorList>
            <person name="King R."/>
        </authorList>
    </citation>
    <scope>NUCLEOTIDE SEQUENCE</scope>
</reference>
<dbReference type="InterPro" id="IPR036047">
    <property type="entry name" value="F-box-like_dom_sf"/>
</dbReference>
<protein>
    <submittedName>
        <fullName evidence="3">Uncharacterized protein</fullName>
    </submittedName>
</protein>
<evidence type="ECO:0000259" key="2">
    <source>
        <dbReference type="PROSITE" id="PS51114"/>
    </source>
</evidence>
<feature type="domain" description="F-box" evidence="1">
    <location>
        <begin position="42"/>
        <end position="88"/>
    </location>
</feature>
<dbReference type="SUPFAM" id="SSF49785">
    <property type="entry name" value="Galactose-binding domain-like"/>
    <property type="match status" value="1"/>
</dbReference>
<dbReference type="Proteomes" id="UP001153636">
    <property type="component" value="Chromosome 3"/>
</dbReference>
<dbReference type="GO" id="GO:0006516">
    <property type="term" value="P:glycoprotein catabolic process"/>
    <property type="evidence" value="ECO:0007669"/>
    <property type="project" value="TreeGrafter"/>
</dbReference>
<dbReference type="InterPro" id="IPR001810">
    <property type="entry name" value="F-box_dom"/>
</dbReference>
<dbReference type="GO" id="GO:0061630">
    <property type="term" value="F:ubiquitin protein ligase activity"/>
    <property type="evidence" value="ECO:0007669"/>
    <property type="project" value="TreeGrafter"/>
</dbReference>
<dbReference type="GO" id="GO:0031146">
    <property type="term" value="P:SCF-dependent proteasomal ubiquitin-dependent protein catabolic process"/>
    <property type="evidence" value="ECO:0007669"/>
    <property type="project" value="TreeGrafter"/>
</dbReference>
<dbReference type="InterPro" id="IPR008979">
    <property type="entry name" value="Galactose-bd-like_sf"/>
</dbReference>
<dbReference type="OrthoDB" id="1107553at2759"/>
<dbReference type="AlphaFoldDB" id="A0A9P0CUX2"/>
<dbReference type="GO" id="GO:0036503">
    <property type="term" value="P:ERAD pathway"/>
    <property type="evidence" value="ECO:0007669"/>
    <property type="project" value="TreeGrafter"/>
</dbReference>
<name>A0A9P0CUX2_9CUCU</name>
<evidence type="ECO:0000259" key="1">
    <source>
        <dbReference type="PROSITE" id="PS50181"/>
    </source>
</evidence>
<dbReference type="GO" id="GO:0019005">
    <property type="term" value="C:SCF ubiquitin ligase complex"/>
    <property type="evidence" value="ECO:0007669"/>
    <property type="project" value="TreeGrafter"/>
</dbReference>
<dbReference type="Pfam" id="PF12937">
    <property type="entry name" value="F-box-like"/>
    <property type="match status" value="1"/>
</dbReference>
<dbReference type="InterPro" id="IPR007397">
    <property type="entry name" value="F-box-assoc_dom"/>
</dbReference>
<dbReference type="SMART" id="SM01198">
    <property type="entry name" value="FBA"/>
    <property type="match status" value="1"/>
</dbReference>
<dbReference type="SMART" id="SM00256">
    <property type="entry name" value="FBOX"/>
    <property type="match status" value="1"/>
</dbReference>
<dbReference type="InterPro" id="IPR039752">
    <property type="entry name" value="F-box_only"/>
</dbReference>
<dbReference type="PANTHER" id="PTHR12125:SF5">
    <property type="entry name" value="F-BOX DOMAIN-CONTAINING PROTEIN"/>
    <property type="match status" value="1"/>
</dbReference>
<dbReference type="PANTHER" id="PTHR12125">
    <property type="entry name" value="F-BOX ONLY PROTEIN 6-LIKE PROTEIN"/>
    <property type="match status" value="1"/>
</dbReference>
<organism evidence="3 4">
    <name type="scientific">Psylliodes chrysocephalus</name>
    <dbReference type="NCBI Taxonomy" id="3402493"/>
    <lineage>
        <taxon>Eukaryota</taxon>
        <taxon>Metazoa</taxon>
        <taxon>Ecdysozoa</taxon>
        <taxon>Arthropoda</taxon>
        <taxon>Hexapoda</taxon>
        <taxon>Insecta</taxon>
        <taxon>Pterygota</taxon>
        <taxon>Neoptera</taxon>
        <taxon>Endopterygota</taxon>
        <taxon>Coleoptera</taxon>
        <taxon>Polyphaga</taxon>
        <taxon>Cucujiformia</taxon>
        <taxon>Chrysomeloidea</taxon>
        <taxon>Chrysomelidae</taxon>
        <taxon>Galerucinae</taxon>
        <taxon>Alticini</taxon>
        <taxon>Psylliodes</taxon>
    </lineage>
</organism>
<evidence type="ECO:0000313" key="3">
    <source>
        <dbReference type="EMBL" id="CAH1108749.1"/>
    </source>
</evidence>
<dbReference type="Gene3D" id="1.20.1280.50">
    <property type="match status" value="1"/>
</dbReference>
<proteinExistence type="predicted"/>
<dbReference type="EMBL" id="OV651815">
    <property type="protein sequence ID" value="CAH1108749.1"/>
    <property type="molecule type" value="Genomic_DNA"/>
</dbReference>
<accession>A0A9P0CUX2</accession>
<gene>
    <name evidence="3" type="ORF">PSYICH_LOCUS9497</name>
</gene>
<dbReference type="GO" id="GO:0005737">
    <property type="term" value="C:cytoplasm"/>
    <property type="evidence" value="ECO:0007669"/>
    <property type="project" value="UniProtKB-ARBA"/>
</dbReference>